<feature type="transmembrane region" description="Helical" evidence="1">
    <location>
        <begin position="5"/>
        <end position="27"/>
    </location>
</feature>
<keyword evidence="1" id="KW-0812">Transmembrane</keyword>
<reference evidence="2" key="1">
    <citation type="submission" date="2022-08" db="EMBL/GenBank/DDBJ databases">
        <title>Draft genome sequence of Lysinibacillus sp. strain KH24.</title>
        <authorList>
            <person name="Kanbe H."/>
            <person name="Itoh H."/>
        </authorList>
    </citation>
    <scope>NUCLEOTIDE SEQUENCE</scope>
    <source>
        <strain evidence="2">KH24</strain>
    </source>
</reference>
<keyword evidence="1" id="KW-1133">Transmembrane helix</keyword>
<dbReference type="EMBL" id="BRZA01000001">
    <property type="protein sequence ID" value="GLC87745.1"/>
    <property type="molecule type" value="Genomic_DNA"/>
</dbReference>
<evidence type="ECO:0000256" key="1">
    <source>
        <dbReference type="SAM" id="Phobius"/>
    </source>
</evidence>
<name>A0ABQ5NHA4_9BACI</name>
<sequence length="69" mass="8111">MFRFFLFLISYGFMILSLGNLVLYLNYRTLGYSWIAVLRFMTQTTEFYIAVGACIVLCAIVLNMRLEKH</sequence>
<accession>A0ABQ5NHA4</accession>
<dbReference type="RefSeq" id="WP_264987461.1">
    <property type="nucleotide sequence ID" value="NZ_BRZA01000001.1"/>
</dbReference>
<dbReference type="InterPro" id="IPR058887">
    <property type="entry name" value="YuzI-like"/>
</dbReference>
<comment type="caution">
    <text evidence="2">The sequence shown here is derived from an EMBL/GenBank/DDBJ whole genome shotgun (WGS) entry which is preliminary data.</text>
</comment>
<keyword evidence="3" id="KW-1185">Reference proteome</keyword>
<organism evidence="2 3">
    <name type="scientific">Lysinibacillus piscis</name>
    <dbReference type="NCBI Taxonomy" id="2518931"/>
    <lineage>
        <taxon>Bacteria</taxon>
        <taxon>Bacillati</taxon>
        <taxon>Bacillota</taxon>
        <taxon>Bacilli</taxon>
        <taxon>Bacillales</taxon>
        <taxon>Bacillaceae</taxon>
        <taxon>Lysinibacillus</taxon>
    </lineage>
</organism>
<protein>
    <submittedName>
        <fullName evidence="2">Uncharacterized protein</fullName>
    </submittedName>
</protein>
<feature type="transmembrane region" description="Helical" evidence="1">
    <location>
        <begin position="47"/>
        <end position="66"/>
    </location>
</feature>
<keyword evidence="1" id="KW-0472">Membrane</keyword>
<dbReference type="Proteomes" id="UP001065593">
    <property type="component" value="Unassembled WGS sequence"/>
</dbReference>
<gene>
    <name evidence="2" type="ORF">LYSBPC_08720</name>
</gene>
<dbReference type="Pfam" id="PF26135">
    <property type="entry name" value="YuzI"/>
    <property type="match status" value="1"/>
</dbReference>
<evidence type="ECO:0000313" key="2">
    <source>
        <dbReference type="EMBL" id="GLC87745.1"/>
    </source>
</evidence>
<proteinExistence type="predicted"/>
<evidence type="ECO:0000313" key="3">
    <source>
        <dbReference type="Proteomes" id="UP001065593"/>
    </source>
</evidence>